<dbReference type="Proteomes" id="UP000003481">
    <property type="component" value="Plasmid A14S_lp38"/>
</dbReference>
<geneLocation type="plasmid" evidence="1 2">
    <name>A14S_lp38</name>
</geneLocation>
<sequence length="59" mass="7238">MLHIKCNKEKKKIKEIIVKSGELEIFIKKEILNKRIVHYTKMLTDLYKLEINRYKKTNF</sequence>
<dbReference type="AlphaFoldDB" id="C0RBK9"/>
<evidence type="ECO:0000313" key="1">
    <source>
        <dbReference type="EMBL" id="ACN53144.1"/>
    </source>
</evidence>
<keyword evidence="1" id="KW-0614">Plasmid</keyword>
<name>C0RBK9_9SPIR</name>
<evidence type="ECO:0000313" key="2">
    <source>
        <dbReference type="Proteomes" id="UP000003481"/>
    </source>
</evidence>
<dbReference type="EMBL" id="CP001464">
    <property type="protein sequence ID" value="ACN53144.1"/>
    <property type="molecule type" value="Genomic_DNA"/>
</dbReference>
<organism evidence="1 2">
    <name type="scientific">Borreliella spielmanii A14S</name>
    <dbReference type="NCBI Taxonomy" id="498742"/>
    <lineage>
        <taxon>Bacteria</taxon>
        <taxon>Pseudomonadati</taxon>
        <taxon>Spirochaetota</taxon>
        <taxon>Spirochaetia</taxon>
        <taxon>Spirochaetales</taxon>
        <taxon>Borreliaceae</taxon>
        <taxon>Borreliella</taxon>
    </lineage>
</organism>
<proteinExistence type="predicted"/>
<protein>
    <submittedName>
        <fullName evidence="1">Uncharacterized protein</fullName>
    </submittedName>
</protein>
<reference evidence="1 2" key="1">
    <citation type="journal article" date="2012" name="J. Bacteriol.">
        <title>Whole-Genome Sequences of Borrelia bissettii, Borrelia valaisiana, and Borrelia spielmanii.</title>
        <authorList>
            <person name="Schutzer S.E."/>
            <person name="Fraser-Liggett C.M."/>
            <person name="Qiu W.G."/>
            <person name="Kraiczy P."/>
            <person name="Mongodin E.F."/>
            <person name="Dunn J.J."/>
            <person name="Luft B.J."/>
            <person name="Casjens S.R."/>
        </authorList>
    </citation>
    <scope>NUCLEOTIDE SEQUENCE [LARGE SCALE GENOMIC DNA]</scope>
    <source>
        <strain evidence="1 2">A14S</strain>
        <plasmid evidence="1 2">A14S_lp38</plasmid>
    </source>
</reference>
<gene>
    <name evidence="1" type="ORF">BSPA14S_J0017</name>
</gene>
<accession>C0RBK9</accession>
<dbReference type="HOGENOM" id="CLU_210140_0_0_12"/>